<organism evidence="2 3">
    <name type="scientific">candidate division CPR2 bacterium GW2011_GWC2_39_10</name>
    <dbReference type="NCBI Taxonomy" id="1618345"/>
    <lineage>
        <taxon>Bacteria</taxon>
        <taxon>Bacteria division CPR2</taxon>
    </lineage>
</organism>
<dbReference type="STRING" id="1618345.UT18_C0020G0011"/>
<protein>
    <recommendedName>
        <fullName evidence="4">DUF4145 domain-containing protein</fullName>
    </recommendedName>
</protein>
<feature type="transmembrane region" description="Helical" evidence="1">
    <location>
        <begin position="6"/>
        <end position="22"/>
    </location>
</feature>
<proteinExistence type="predicted"/>
<dbReference type="EMBL" id="LBVV01000020">
    <property type="protein sequence ID" value="KKQ93404.1"/>
    <property type="molecule type" value="Genomic_DNA"/>
</dbReference>
<comment type="caution">
    <text evidence="2">The sequence shown here is derived from an EMBL/GenBank/DDBJ whole genome shotgun (WGS) entry which is preliminary data.</text>
</comment>
<evidence type="ECO:0008006" key="4">
    <source>
        <dbReference type="Google" id="ProtNLM"/>
    </source>
</evidence>
<dbReference type="Proteomes" id="UP000034207">
    <property type="component" value="Unassembled WGS sequence"/>
</dbReference>
<gene>
    <name evidence="2" type="ORF">UT18_C0020G0011</name>
</gene>
<reference evidence="2 3" key="1">
    <citation type="journal article" date="2015" name="Nature">
        <title>rRNA introns, odd ribosomes, and small enigmatic genomes across a large radiation of phyla.</title>
        <authorList>
            <person name="Brown C.T."/>
            <person name="Hug L.A."/>
            <person name="Thomas B.C."/>
            <person name="Sharon I."/>
            <person name="Castelle C.J."/>
            <person name="Singh A."/>
            <person name="Wilkins M.J."/>
            <person name="Williams K.H."/>
            <person name="Banfield J.F."/>
        </authorList>
    </citation>
    <scope>NUCLEOTIDE SEQUENCE [LARGE SCALE GENOMIC DNA]</scope>
</reference>
<keyword evidence="1" id="KW-1133">Transmembrane helix</keyword>
<evidence type="ECO:0000313" key="2">
    <source>
        <dbReference type="EMBL" id="KKQ93404.1"/>
    </source>
</evidence>
<sequence length="149" mass="17051">METTFIIILGVILAGIYLVWELRKQGNKKTLKSVNYKSTYLKKEDVELKWQEIEDNLKAGKPSNLSKAILDGDKLIDEALKDIRIAGDTMGDRLKNANNLFEQNLYSKVWEAHKLRNYIAHEMNAIINKSDVEEALKSFKEALVKLGKL</sequence>
<evidence type="ECO:0000313" key="3">
    <source>
        <dbReference type="Proteomes" id="UP000034207"/>
    </source>
</evidence>
<keyword evidence="1" id="KW-0472">Membrane</keyword>
<accession>A0A0G0P5J7</accession>
<evidence type="ECO:0000256" key="1">
    <source>
        <dbReference type="SAM" id="Phobius"/>
    </source>
</evidence>
<dbReference type="AlphaFoldDB" id="A0A0G0P5J7"/>
<name>A0A0G0P5J7_UNCC2</name>
<keyword evidence="1" id="KW-0812">Transmembrane</keyword>